<name>A0AAW0N1C3_9GOBI</name>
<gene>
    <name evidence="1" type="ORF">WMY93_026219</name>
</gene>
<accession>A0AAW0N1C3</accession>
<dbReference type="EMBL" id="JBBPFD010000019">
    <property type="protein sequence ID" value="KAK7886598.1"/>
    <property type="molecule type" value="Genomic_DNA"/>
</dbReference>
<sequence>MEASPHSLGKGTDIPQLLVSNGACNHNLIGIDQVQLSRLQGVQNAAARLLTGTKRRDHITPVLKSLHWLP</sequence>
<feature type="non-terminal residue" evidence="1">
    <location>
        <position position="70"/>
    </location>
</feature>
<dbReference type="AlphaFoldDB" id="A0AAW0N1C3"/>
<proteinExistence type="predicted"/>
<organism evidence="1 2">
    <name type="scientific">Mugilogobius chulae</name>
    <name type="common">yellowstripe goby</name>
    <dbReference type="NCBI Taxonomy" id="88201"/>
    <lineage>
        <taxon>Eukaryota</taxon>
        <taxon>Metazoa</taxon>
        <taxon>Chordata</taxon>
        <taxon>Craniata</taxon>
        <taxon>Vertebrata</taxon>
        <taxon>Euteleostomi</taxon>
        <taxon>Actinopterygii</taxon>
        <taxon>Neopterygii</taxon>
        <taxon>Teleostei</taxon>
        <taxon>Neoteleostei</taxon>
        <taxon>Acanthomorphata</taxon>
        <taxon>Gobiaria</taxon>
        <taxon>Gobiiformes</taxon>
        <taxon>Gobioidei</taxon>
        <taxon>Gobiidae</taxon>
        <taxon>Gobionellinae</taxon>
        <taxon>Mugilogobius</taxon>
    </lineage>
</organism>
<evidence type="ECO:0000313" key="1">
    <source>
        <dbReference type="EMBL" id="KAK7886598.1"/>
    </source>
</evidence>
<evidence type="ECO:0000313" key="2">
    <source>
        <dbReference type="Proteomes" id="UP001460270"/>
    </source>
</evidence>
<protein>
    <submittedName>
        <fullName evidence="1">Uncharacterized protein</fullName>
    </submittedName>
</protein>
<comment type="caution">
    <text evidence="1">The sequence shown here is derived from an EMBL/GenBank/DDBJ whole genome shotgun (WGS) entry which is preliminary data.</text>
</comment>
<keyword evidence="2" id="KW-1185">Reference proteome</keyword>
<dbReference type="Proteomes" id="UP001460270">
    <property type="component" value="Unassembled WGS sequence"/>
</dbReference>
<reference evidence="2" key="1">
    <citation type="submission" date="2024-04" db="EMBL/GenBank/DDBJ databases">
        <title>Salinicola lusitanus LLJ914,a marine bacterium isolated from the Okinawa Trough.</title>
        <authorList>
            <person name="Li J."/>
        </authorList>
    </citation>
    <scope>NUCLEOTIDE SEQUENCE [LARGE SCALE GENOMIC DNA]</scope>
</reference>